<feature type="binding site" evidence="5">
    <location>
        <position position="36"/>
    </location>
    <ligand>
        <name>AMP</name>
        <dbReference type="ChEBI" id="CHEBI:456215"/>
    </ligand>
</feature>
<feature type="binding site" evidence="5">
    <location>
        <begin position="57"/>
        <end position="59"/>
    </location>
    <ligand>
        <name>AMP</name>
        <dbReference type="ChEBI" id="CHEBI:456215"/>
    </ligand>
</feature>
<feature type="binding site" evidence="5">
    <location>
        <begin position="10"/>
        <end position="15"/>
    </location>
    <ligand>
        <name>ATP</name>
        <dbReference type="ChEBI" id="CHEBI:30616"/>
    </ligand>
</feature>
<evidence type="ECO:0000256" key="2">
    <source>
        <dbReference type="ARBA" id="ARBA00022727"/>
    </source>
</evidence>
<comment type="catalytic activity">
    <reaction evidence="5 7">
        <text>AMP + ATP = 2 ADP</text>
        <dbReference type="Rhea" id="RHEA:12973"/>
        <dbReference type="ChEBI" id="CHEBI:30616"/>
        <dbReference type="ChEBI" id="CHEBI:456215"/>
        <dbReference type="ChEBI" id="CHEBI:456216"/>
        <dbReference type="EC" id="2.7.4.3"/>
    </reaction>
</comment>
<dbReference type="OrthoDB" id="9805030at2"/>
<feature type="binding site" evidence="5">
    <location>
        <position position="144"/>
    </location>
    <ligand>
        <name>AMP</name>
        <dbReference type="ChEBI" id="CHEBI:456215"/>
    </ligand>
</feature>
<comment type="caution">
    <text evidence="8">The sequence shown here is derived from an EMBL/GenBank/DDBJ whole genome shotgun (WGS) entry which is preliminary data.</text>
</comment>
<accession>A0A3N0CCM9</accession>
<dbReference type="InterPro" id="IPR000850">
    <property type="entry name" value="Adenylat/UMP-CMP_kin"/>
</dbReference>
<proteinExistence type="inferred from homology"/>
<dbReference type="AlphaFoldDB" id="A0A3N0CCM9"/>
<dbReference type="HAMAP" id="MF_00235">
    <property type="entry name" value="Adenylate_kinase_Adk"/>
    <property type="match status" value="1"/>
</dbReference>
<dbReference type="EMBL" id="RJSE01000008">
    <property type="protein sequence ID" value="RNL61059.1"/>
    <property type="molecule type" value="Genomic_DNA"/>
</dbReference>
<reference evidence="8 9" key="1">
    <citation type="submission" date="2018-11" db="EMBL/GenBank/DDBJ databases">
        <authorList>
            <person name="Li F."/>
        </authorList>
    </citation>
    <scope>NUCLEOTIDE SEQUENCE [LARGE SCALE GENOMIC DNA]</scope>
    <source>
        <strain evidence="8 9">Gsoil 097</strain>
    </source>
</reference>
<organism evidence="8 9">
    <name type="scientific">Nocardioides marmoriginsengisoli</name>
    <dbReference type="NCBI Taxonomy" id="661483"/>
    <lineage>
        <taxon>Bacteria</taxon>
        <taxon>Bacillati</taxon>
        <taxon>Actinomycetota</taxon>
        <taxon>Actinomycetes</taxon>
        <taxon>Propionibacteriales</taxon>
        <taxon>Nocardioidaceae</taxon>
        <taxon>Nocardioides</taxon>
    </lineage>
</organism>
<dbReference type="GO" id="GO:0044209">
    <property type="term" value="P:AMP salvage"/>
    <property type="evidence" value="ECO:0007669"/>
    <property type="project" value="UniProtKB-UniRule"/>
</dbReference>
<keyword evidence="4 5" id="KW-0418">Kinase</keyword>
<evidence type="ECO:0000313" key="9">
    <source>
        <dbReference type="Proteomes" id="UP000267128"/>
    </source>
</evidence>
<dbReference type="EC" id="2.7.4.3" evidence="5 7"/>
<evidence type="ECO:0000256" key="3">
    <source>
        <dbReference type="ARBA" id="ARBA00022741"/>
    </source>
</evidence>
<feature type="binding site" evidence="5">
    <location>
        <position position="172"/>
    </location>
    <ligand>
        <name>ATP</name>
        <dbReference type="ChEBI" id="CHEBI:30616"/>
    </ligand>
</feature>
<comment type="subunit">
    <text evidence="5 7">Monomer.</text>
</comment>
<dbReference type="NCBIfam" id="NF011104">
    <property type="entry name" value="PRK14531.1"/>
    <property type="match status" value="1"/>
</dbReference>
<comment type="pathway">
    <text evidence="5">Purine metabolism; AMP biosynthesis via salvage pathway; AMP from ADP: step 1/1.</text>
</comment>
<gene>
    <name evidence="5" type="primary">adk</name>
    <name evidence="8" type="ORF">EFK50_16895</name>
</gene>
<evidence type="ECO:0000313" key="8">
    <source>
        <dbReference type="EMBL" id="RNL61059.1"/>
    </source>
</evidence>
<dbReference type="NCBIfam" id="NF011105">
    <property type="entry name" value="PRK14532.1"/>
    <property type="match status" value="1"/>
</dbReference>
<keyword evidence="5" id="KW-0963">Cytoplasm</keyword>
<comment type="similarity">
    <text evidence="5 6">Belongs to the adenylate kinase family.</text>
</comment>
<dbReference type="NCBIfam" id="NF011100">
    <property type="entry name" value="PRK14527.1"/>
    <property type="match status" value="1"/>
</dbReference>
<keyword evidence="9" id="KW-1185">Reference proteome</keyword>
<keyword evidence="1 5" id="KW-0808">Transferase</keyword>
<dbReference type="NCBIfam" id="NF001381">
    <property type="entry name" value="PRK00279.1-3"/>
    <property type="match status" value="1"/>
</dbReference>
<evidence type="ECO:0000256" key="5">
    <source>
        <dbReference type="HAMAP-Rule" id="MF_00235"/>
    </source>
</evidence>
<dbReference type="PRINTS" id="PR00094">
    <property type="entry name" value="ADENYLTKNASE"/>
</dbReference>
<comment type="subcellular location">
    <subcellularLocation>
        <location evidence="5 7">Cytoplasm</location>
    </subcellularLocation>
</comment>
<comment type="domain">
    <text evidence="5">Consists of three domains, a large central CORE domain and two small peripheral domains, NMPbind and LID, which undergo movements during catalysis. The LID domain closes over the site of phosphoryl transfer upon ATP binding. Assembling and dissambling the active center during each catalytic cycle provides an effective means to prevent ATP hydrolysis.</text>
</comment>
<keyword evidence="5 7" id="KW-0067">ATP-binding</keyword>
<sequence length="194" mass="21009">MRLLIIGPPGSGKGTQALHIARRLAVPAISTGDIFRANVAAETPMGRIAREYMEAGEYVPDQVTNTMVRDRLSESDCASGFLLDGYPRTLQQVAELETVLAPSDSALDAVIELAVDQDVLIERLLLRARSQGRADDTAEVISRRQELYTAQTAPLTRHYADLGLLHLVDGNGSVEDVAARIALTLDQLLARTTS</sequence>
<dbReference type="InterPro" id="IPR033690">
    <property type="entry name" value="Adenylat_kinase_CS"/>
</dbReference>
<dbReference type="SUPFAM" id="SSF52540">
    <property type="entry name" value="P-loop containing nucleoside triphosphate hydrolases"/>
    <property type="match status" value="1"/>
</dbReference>
<feature type="region of interest" description="NMP" evidence="5">
    <location>
        <begin position="30"/>
        <end position="59"/>
    </location>
</feature>
<protein>
    <recommendedName>
        <fullName evidence="5 7">Adenylate kinase</fullName>
        <shortName evidence="5">AK</shortName>
        <ecNumber evidence="5 7">2.7.4.3</ecNumber>
    </recommendedName>
    <alternativeName>
        <fullName evidence="5">ATP-AMP transphosphorylase</fullName>
    </alternativeName>
    <alternativeName>
        <fullName evidence="5">ATP:AMP phosphotransferase</fullName>
    </alternativeName>
    <alternativeName>
        <fullName evidence="5">Adenylate monophosphate kinase</fullName>
    </alternativeName>
</protein>
<feature type="binding site" evidence="5">
    <location>
        <position position="127"/>
    </location>
    <ligand>
        <name>ATP</name>
        <dbReference type="ChEBI" id="CHEBI:30616"/>
    </ligand>
</feature>
<dbReference type="GO" id="GO:0005524">
    <property type="term" value="F:ATP binding"/>
    <property type="evidence" value="ECO:0007669"/>
    <property type="project" value="UniProtKB-UniRule"/>
</dbReference>
<dbReference type="CDD" id="cd01428">
    <property type="entry name" value="ADK"/>
    <property type="match status" value="1"/>
</dbReference>
<keyword evidence="2 5" id="KW-0545">Nucleotide biosynthesis</keyword>
<name>A0A3N0CCM9_9ACTN</name>
<comment type="function">
    <text evidence="5">Catalyzes the reversible transfer of the terminal phosphate group between ATP and AMP. Plays an important role in cellular energy homeostasis and in adenine nucleotide metabolism.</text>
</comment>
<dbReference type="UniPathway" id="UPA00588">
    <property type="reaction ID" value="UER00649"/>
</dbReference>
<dbReference type="PROSITE" id="PS00113">
    <property type="entry name" value="ADENYLATE_KINASE"/>
    <property type="match status" value="1"/>
</dbReference>
<feature type="binding site" evidence="5">
    <location>
        <position position="133"/>
    </location>
    <ligand>
        <name>AMP</name>
        <dbReference type="ChEBI" id="CHEBI:456215"/>
    </ligand>
</feature>
<evidence type="ECO:0000256" key="6">
    <source>
        <dbReference type="RuleBase" id="RU003330"/>
    </source>
</evidence>
<feature type="binding site" evidence="5">
    <location>
        <begin position="85"/>
        <end position="88"/>
    </location>
    <ligand>
        <name>AMP</name>
        <dbReference type="ChEBI" id="CHEBI:456215"/>
    </ligand>
</feature>
<dbReference type="Pfam" id="PF00406">
    <property type="entry name" value="ADK"/>
    <property type="match status" value="1"/>
</dbReference>
<dbReference type="GO" id="GO:0004017">
    <property type="term" value="F:AMP kinase activity"/>
    <property type="evidence" value="ECO:0007669"/>
    <property type="project" value="UniProtKB-UniRule"/>
</dbReference>
<feature type="binding site" evidence="5">
    <location>
        <position position="31"/>
    </location>
    <ligand>
        <name>AMP</name>
        <dbReference type="ChEBI" id="CHEBI:456215"/>
    </ligand>
</feature>
<dbReference type="GO" id="GO:0005737">
    <property type="term" value="C:cytoplasm"/>
    <property type="evidence" value="ECO:0007669"/>
    <property type="project" value="UniProtKB-SubCell"/>
</dbReference>
<evidence type="ECO:0000256" key="4">
    <source>
        <dbReference type="ARBA" id="ARBA00022777"/>
    </source>
</evidence>
<feature type="binding site" evidence="5">
    <location>
        <position position="92"/>
    </location>
    <ligand>
        <name>AMP</name>
        <dbReference type="ChEBI" id="CHEBI:456215"/>
    </ligand>
</feature>
<dbReference type="PANTHER" id="PTHR23359">
    <property type="entry name" value="NUCLEOTIDE KINASE"/>
    <property type="match status" value="1"/>
</dbReference>
<dbReference type="InterPro" id="IPR027417">
    <property type="entry name" value="P-loop_NTPase"/>
</dbReference>
<dbReference type="RefSeq" id="WP_123228775.1">
    <property type="nucleotide sequence ID" value="NZ_RJSE01000008.1"/>
</dbReference>
<keyword evidence="3 5" id="KW-0547">Nucleotide-binding</keyword>
<dbReference type="Gene3D" id="3.40.50.300">
    <property type="entry name" value="P-loop containing nucleotide triphosphate hydrolases"/>
    <property type="match status" value="1"/>
</dbReference>
<comment type="caution">
    <text evidence="5">Lacks conserved residue(s) required for the propagation of feature annotation.</text>
</comment>
<evidence type="ECO:0000256" key="1">
    <source>
        <dbReference type="ARBA" id="ARBA00022679"/>
    </source>
</evidence>
<dbReference type="Proteomes" id="UP000267128">
    <property type="component" value="Unassembled WGS sequence"/>
</dbReference>
<evidence type="ECO:0000256" key="7">
    <source>
        <dbReference type="RuleBase" id="RU003331"/>
    </source>
</evidence>